<evidence type="ECO:0000256" key="4">
    <source>
        <dbReference type="PROSITE-ProRule" id="PRU01248"/>
    </source>
</evidence>
<dbReference type="InterPro" id="IPR044068">
    <property type="entry name" value="CB"/>
</dbReference>
<gene>
    <name evidence="7" type="ORF">LP667_13655</name>
</gene>
<evidence type="ECO:0000259" key="6">
    <source>
        <dbReference type="PROSITE" id="PS51900"/>
    </source>
</evidence>
<evidence type="ECO:0000313" key="8">
    <source>
        <dbReference type="Proteomes" id="UP000277896"/>
    </source>
</evidence>
<dbReference type="Proteomes" id="UP000277896">
    <property type="component" value="Chromosome"/>
</dbReference>
<dbReference type="PROSITE" id="PS51900">
    <property type="entry name" value="CB"/>
    <property type="match status" value="1"/>
</dbReference>
<dbReference type="CDD" id="cd01189">
    <property type="entry name" value="INT_ICEBs1_C_like"/>
    <property type="match status" value="1"/>
</dbReference>
<dbReference type="PANTHER" id="PTHR30349:SF64">
    <property type="entry name" value="PROPHAGE INTEGRASE INTD-RELATED"/>
    <property type="match status" value="1"/>
</dbReference>
<evidence type="ECO:0000256" key="1">
    <source>
        <dbReference type="ARBA" id="ARBA00008857"/>
    </source>
</evidence>
<dbReference type="AlphaFoldDB" id="A0AAD0TTG6"/>
<accession>A0AAD0TTG6</accession>
<dbReference type="Pfam" id="PF13102">
    <property type="entry name" value="Phage_int_SAM_5"/>
    <property type="match status" value="1"/>
</dbReference>
<reference evidence="7 8" key="1">
    <citation type="submission" date="2018-10" db="EMBL/GenBank/DDBJ databases">
        <title>Genome seuquencing of Lactobacillus species.</title>
        <authorList>
            <person name="Baek C."/>
            <person name="Yi H."/>
        </authorList>
    </citation>
    <scope>NUCLEOTIDE SEQUENCE [LARGE SCALE GENOMIC DNA]</scope>
    <source>
        <strain evidence="7 8">DSM 10667</strain>
    </source>
</reference>
<organism evidence="7 8">
    <name type="scientific">Lactiplantibacillus paraplantarum</name>
    <dbReference type="NCBI Taxonomy" id="60520"/>
    <lineage>
        <taxon>Bacteria</taxon>
        <taxon>Bacillati</taxon>
        <taxon>Bacillota</taxon>
        <taxon>Bacilli</taxon>
        <taxon>Lactobacillales</taxon>
        <taxon>Lactobacillaceae</taxon>
        <taxon>Lactiplantibacillus</taxon>
    </lineage>
</organism>
<dbReference type="Gene3D" id="1.10.150.130">
    <property type="match status" value="1"/>
</dbReference>
<dbReference type="PROSITE" id="PS51898">
    <property type="entry name" value="TYR_RECOMBINASE"/>
    <property type="match status" value="1"/>
</dbReference>
<dbReference type="RefSeq" id="WP_056988559.1">
    <property type="nucleotide sequence ID" value="NZ_BJZG01000026.1"/>
</dbReference>
<dbReference type="EMBL" id="CP032744">
    <property type="protein sequence ID" value="AYJ39763.1"/>
    <property type="molecule type" value="Genomic_DNA"/>
</dbReference>
<feature type="domain" description="Core-binding (CB)" evidence="6">
    <location>
        <begin position="58"/>
        <end position="140"/>
    </location>
</feature>
<dbReference type="InterPro" id="IPR011010">
    <property type="entry name" value="DNA_brk_join_enz"/>
</dbReference>
<dbReference type="InterPro" id="IPR013762">
    <property type="entry name" value="Integrase-like_cat_sf"/>
</dbReference>
<sequence length="376" mass="43945">MSRVYRNPLKGRKYKAEVSVGSGSTRKRKTKTFNDMTEARIWIHQMEIMADRGTDFEKSRWLFIDYYWQWVQLYKKPVVSANTMHTYWTSYQHFSQGLGDVRLEDLTRNRIQKYLNGLNLSHESIRKDLMQLRSCLRDAVSDGVLTHNPAAGTLRIVADPSRTKGDDQKFMSIHDFKRVRNFLLSYHYRINDVDRLALLIISQSGLRVGECLALKYEDIDCLHNTITVDESWDSKHNILKEPKTKHARRTIPLPKQVVHILEQWMSYQRRYLFREGVANPDQFMLMNKRGRLPRASSINAAYHQIQIRLGMEPKFSTHTFRHTLASLMVANENISMVYVSRYLGHASVMITEKYYIGLLPEQVEVEAGKVLKVIEG</sequence>
<dbReference type="InterPro" id="IPR002104">
    <property type="entry name" value="Integrase_catalytic"/>
</dbReference>
<evidence type="ECO:0000313" key="7">
    <source>
        <dbReference type="EMBL" id="AYJ39763.1"/>
    </source>
</evidence>
<keyword evidence="3" id="KW-0233">DNA recombination</keyword>
<proteinExistence type="inferred from homology"/>
<dbReference type="InterPro" id="IPR025269">
    <property type="entry name" value="SAM-like_dom"/>
</dbReference>
<dbReference type="Pfam" id="PF00589">
    <property type="entry name" value="Phage_integrase"/>
    <property type="match status" value="1"/>
</dbReference>
<dbReference type="GO" id="GO:0003677">
    <property type="term" value="F:DNA binding"/>
    <property type="evidence" value="ECO:0007669"/>
    <property type="project" value="UniProtKB-UniRule"/>
</dbReference>
<dbReference type="InterPro" id="IPR050090">
    <property type="entry name" value="Tyrosine_recombinase_XerCD"/>
</dbReference>
<name>A0AAD0TTG6_9LACO</name>
<evidence type="ECO:0000256" key="2">
    <source>
        <dbReference type="ARBA" id="ARBA00023125"/>
    </source>
</evidence>
<dbReference type="GO" id="GO:0006310">
    <property type="term" value="P:DNA recombination"/>
    <property type="evidence" value="ECO:0007669"/>
    <property type="project" value="UniProtKB-KW"/>
</dbReference>
<evidence type="ECO:0000256" key="3">
    <source>
        <dbReference type="ARBA" id="ARBA00023172"/>
    </source>
</evidence>
<dbReference type="SUPFAM" id="SSF56349">
    <property type="entry name" value="DNA breaking-rejoining enzymes"/>
    <property type="match status" value="1"/>
</dbReference>
<dbReference type="PANTHER" id="PTHR30349">
    <property type="entry name" value="PHAGE INTEGRASE-RELATED"/>
    <property type="match status" value="1"/>
</dbReference>
<dbReference type="Gene3D" id="1.10.443.10">
    <property type="entry name" value="Intergrase catalytic core"/>
    <property type="match status" value="1"/>
</dbReference>
<dbReference type="GO" id="GO:0015074">
    <property type="term" value="P:DNA integration"/>
    <property type="evidence" value="ECO:0007669"/>
    <property type="project" value="InterPro"/>
</dbReference>
<protein>
    <submittedName>
        <fullName evidence="7">Site-specific integrase</fullName>
    </submittedName>
</protein>
<feature type="domain" description="Tyr recombinase" evidence="5">
    <location>
        <begin position="166"/>
        <end position="368"/>
    </location>
</feature>
<comment type="similarity">
    <text evidence="1">Belongs to the 'phage' integrase family.</text>
</comment>
<dbReference type="InterPro" id="IPR010998">
    <property type="entry name" value="Integrase_recombinase_N"/>
</dbReference>
<keyword evidence="2 4" id="KW-0238">DNA-binding</keyword>
<evidence type="ECO:0000259" key="5">
    <source>
        <dbReference type="PROSITE" id="PS51898"/>
    </source>
</evidence>